<keyword evidence="3" id="KW-1003">Cell membrane</keyword>
<dbReference type="RefSeq" id="WP_132321612.1">
    <property type="nucleotide sequence ID" value="NZ_FWZT01000014.1"/>
</dbReference>
<dbReference type="OrthoDB" id="5291291at2"/>
<reference evidence="11" key="1">
    <citation type="submission" date="2017-04" db="EMBL/GenBank/DDBJ databases">
        <authorList>
            <person name="Varghese N."/>
            <person name="Submissions S."/>
        </authorList>
    </citation>
    <scope>NUCLEOTIDE SEQUENCE [LARGE SCALE GENOMIC DNA]</scope>
    <source>
        <strain evidence="11">RKEM611</strain>
    </source>
</reference>
<sequence>MEEEEEDAGGGEGWLVSFADLMTLLFAAFVVLYGSLEVGTSDRILGYTAAIRESFVEVPDFVEKDQEIGEIKKGEFVFKAYYGEASSKGAKRYLIKEDPKVAIDRDKSHVDKLLDQIAMTSDGIDFGLRNSMNTVPGERGFTIQLMGAYFFESGTYRFSRQGRERFIRLGKLLNQLSRKLLIEGHTDNVKSNGEFDNHTLGSLRAANASRILTREIGMSPNLIDTISYGDQRPIAPNDTDANRRKNRRIEIKVLTAD</sequence>
<proteinExistence type="inferred from homology"/>
<evidence type="ECO:0000313" key="10">
    <source>
        <dbReference type="EMBL" id="SMF46850.1"/>
    </source>
</evidence>
<evidence type="ECO:0000256" key="1">
    <source>
        <dbReference type="ARBA" id="ARBA00004162"/>
    </source>
</evidence>
<comment type="similarity">
    <text evidence="2">Belongs to the MotB family.</text>
</comment>
<evidence type="ECO:0000256" key="4">
    <source>
        <dbReference type="ARBA" id="ARBA00022692"/>
    </source>
</evidence>
<dbReference type="SUPFAM" id="SSF103088">
    <property type="entry name" value="OmpA-like"/>
    <property type="match status" value="1"/>
</dbReference>
<keyword evidence="11" id="KW-1185">Reference proteome</keyword>
<feature type="transmembrane region" description="Helical" evidence="8">
    <location>
        <begin position="14"/>
        <end position="36"/>
    </location>
</feature>
<dbReference type="InterPro" id="IPR006665">
    <property type="entry name" value="OmpA-like"/>
</dbReference>
<dbReference type="CDD" id="cd07185">
    <property type="entry name" value="OmpA_C-like"/>
    <property type="match status" value="1"/>
</dbReference>
<evidence type="ECO:0000256" key="3">
    <source>
        <dbReference type="ARBA" id="ARBA00022475"/>
    </source>
</evidence>
<evidence type="ECO:0000259" key="9">
    <source>
        <dbReference type="PROSITE" id="PS51123"/>
    </source>
</evidence>
<keyword evidence="4 8" id="KW-0812">Transmembrane</keyword>
<dbReference type="Pfam" id="PF00691">
    <property type="entry name" value="OmpA"/>
    <property type="match status" value="1"/>
</dbReference>
<dbReference type="EMBL" id="FWZT01000014">
    <property type="protein sequence ID" value="SMF46850.1"/>
    <property type="molecule type" value="Genomic_DNA"/>
</dbReference>
<dbReference type="GO" id="GO:0005886">
    <property type="term" value="C:plasma membrane"/>
    <property type="evidence" value="ECO:0007669"/>
    <property type="project" value="UniProtKB-SubCell"/>
</dbReference>
<dbReference type="InterPro" id="IPR050330">
    <property type="entry name" value="Bact_OuterMem_StrucFunc"/>
</dbReference>
<evidence type="ECO:0000256" key="2">
    <source>
        <dbReference type="ARBA" id="ARBA00008914"/>
    </source>
</evidence>
<feature type="domain" description="OmpA-like" evidence="9">
    <location>
        <begin position="139"/>
        <end position="257"/>
    </location>
</feature>
<evidence type="ECO:0000256" key="5">
    <source>
        <dbReference type="ARBA" id="ARBA00022989"/>
    </source>
</evidence>
<dbReference type="PROSITE" id="PS51123">
    <property type="entry name" value="OMPA_2"/>
    <property type="match status" value="1"/>
</dbReference>
<dbReference type="PANTHER" id="PTHR30329">
    <property type="entry name" value="STATOR ELEMENT OF FLAGELLAR MOTOR COMPLEX"/>
    <property type="match status" value="1"/>
</dbReference>
<organism evidence="10 11">
    <name type="scientific">Pseudobacteriovorax antillogorgiicola</name>
    <dbReference type="NCBI Taxonomy" id="1513793"/>
    <lineage>
        <taxon>Bacteria</taxon>
        <taxon>Pseudomonadati</taxon>
        <taxon>Bdellovibrionota</taxon>
        <taxon>Oligoflexia</taxon>
        <taxon>Oligoflexales</taxon>
        <taxon>Pseudobacteriovoracaceae</taxon>
        <taxon>Pseudobacteriovorax</taxon>
    </lineage>
</organism>
<dbReference type="STRING" id="1513793.SAMN06296036_11483"/>
<evidence type="ECO:0000313" key="11">
    <source>
        <dbReference type="Proteomes" id="UP000192907"/>
    </source>
</evidence>
<evidence type="ECO:0000256" key="8">
    <source>
        <dbReference type="SAM" id="Phobius"/>
    </source>
</evidence>
<evidence type="ECO:0000256" key="6">
    <source>
        <dbReference type="ARBA" id="ARBA00023136"/>
    </source>
</evidence>
<accession>A0A1Y6C7A0</accession>
<gene>
    <name evidence="10" type="ORF">SAMN06296036_11483</name>
</gene>
<evidence type="ECO:0000256" key="7">
    <source>
        <dbReference type="PROSITE-ProRule" id="PRU00473"/>
    </source>
</evidence>
<dbReference type="InterPro" id="IPR025713">
    <property type="entry name" value="MotB-like_N_dom"/>
</dbReference>
<dbReference type="Pfam" id="PF13677">
    <property type="entry name" value="MotB_plug"/>
    <property type="match status" value="1"/>
</dbReference>
<dbReference type="PANTHER" id="PTHR30329:SF21">
    <property type="entry name" value="LIPOPROTEIN YIAD-RELATED"/>
    <property type="match status" value="1"/>
</dbReference>
<dbReference type="Gene3D" id="3.30.1330.60">
    <property type="entry name" value="OmpA-like domain"/>
    <property type="match status" value="1"/>
</dbReference>
<protein>
    <submittedName>
        <fullName evidence="10">Chemotaxis protein MotB</fullName>
    </submittedName>
</protein>
<name>A0A1Y6C7A0_9BACT</name>
<keyword evidence="5 8" id="KW-1133">Transmembrane helix</keyword>
<keyword evidence="6 7" id="KW-0472">Membrane</keyword>
<dbReference type="AlphaFoldDB" id="A0A1Y6C7A0"/>
<comment type="subcellular location">
    <subcellularLocation>
        <location evidence="1">Cell membrane</location>
        <topology evidence="1">Single-pass membrane protein</topology>
    </subcellularLocation>
</comment>
<dbReference type="InterPro" id="IPR036737">
    <property type="entry name" value="OmpA-like_sf"/>
</dbReference>
<dbReference type="Proteomes" id="UP000192907">
    <property type="component" value="Unassembled WGS sequence"/>
</dbReference>